<evidence type="ECO:0000313" key="4">
    <source>
        <dbReference type="Proteomes" id="UP000198287"/>
    </source>
</evidence>
<keyword evidence="4" id="KW-1185">Reference proteome</keyword>
<evidence type="ECO:0000256" key="1">
    <source>
        <dbReference type="SAM" id="MobiDB-lite"/>
    </source>
</evidence>
<organism evidence="3 4">
    <name type="scientific">Folsomia candida</name>
    <name type="common">Springtail</name>
    <dbReference type="NCBI Taxonomy" id="158441"/>
    <lineage>
        <taxon>Eukaryota</taxon>
        <taxon>Metazoa</taxon>
        <taxon>Ecdysozoa</taxon>
        <taxon>Arthropoda</taxon>
        <taxon>Hexapoda</taxon>
        <taxon>Collembola</taxon>
        <taxon>Entomobryomorpha</taxon>
        <taxon>Isotomoidea</taxon>
        <taxon>Isotomidae</taxon>
        <taxon>Proisotominae</taxon>
        <taxon>Folsomia</taxon>
    </lineage>
</organism>
<feature type="transmembrane region" description="Helical" evidence="2">
    <location>
        <begin position="242"/>
        <end position="263"/>
    </location>
</feature>
<feature type="region of interest" description="Disordered" evidence="1">
    <location>
        <begin position="527"/>
        <end position="557"/>
    </location>
</feature>
<keyword evidence="2" id="KW-0812">Transmembrane</keyword>
<sequence>MEQNKAYTWSKIFQILKVPEEYIAASRGIMFPEKIIHVEPINFTEKDTRNNDIGPGDTLESDLLDVGESTIKSSQLIGYLPLCIISSPDQRRRQLSFQPKSFPFIWSIFLSIIQLVVFALWYRFFASQIFTILKIKRATEKFALGMSGLLTTYMIFGRRAYGLIFYKQPLKFWSEFVSSLKKIEGPAGTESIFKSSIFIRIKLSISRTVTVNCMATSIFALYFVSTFAFSHAAELEKPGGHLLFFVHMIVSTMWNVYQCLHFFMTAWTTFPLKIVQGLLETLKGELDQELSETKLKKSPQLRQTWIQDYRKISEILKLYTRHFEKSLISEIAYNSVQILCQCFSGFSWILSGMISPTISRSIPVMLGLRTLYQLSNEAENVSVLHGEIYERLCRIEVDLDNEEMRLMVKSLLREMTLDHLAVEPANEYCREFDHTCSPCTSICKEGSNNFSKDTCESGCQDYLHDERYIRIQNNSGGEDIASLYRSLQRDIFVLKVLVGVCLVVIALILAAFIASVTYFWRSVHPNGGSTSSKSGSGSGDAQKNKPENKNDEKKKAMELPVIYDNKYGICHSPGSPRRRGGAVEQNVDTGSQRQSPSKVSETETMNSVNSAKSNGARTMSTLVNSSGTTTPNGINNNRFRREPSESTIPEYIACGSDNASLSPAHGQGIYTHHV</sequence>
<keyword evidence="2" id="KW-0472">Membrane</keyword>
<gene>
    <name evidence="3" type="ORF">Fcan01_15138</name>
</gene>
<feature type="transmembrane region" description="Helical" evidence="2">
    <location>
        <begin position="142"/>
        <end position="161"/>
    </location>
</feature>
<accession>A0A226E129</accession>
<evidence type="ECO:0000256" key="2">
    <source>
        <dbReference type="SAM" id="Phobius"/>
    </source>
</evidence>
<dbReference type="AlphaFoldDB" id="A0A226E129"/>
<feature type="transmembrane region" description="Helical" evidence="2">
    <location>
        <begin position="101"/>
        <end position="122"/>
    </location>
</feature>
<feature type="transmembrane region" description="Helical" evidence="2">
    <location>
        <begin position="492"/>
        <end position="520"/>
    </location>
</feature>
<feature type="compositionally biased region" description="Polar residues" evidence="1">
    <location>
        <begin position="586"/>
        <end position="613"/>
    </location>
</feature>
<feature type="compositionally biased region" description="Basic and acidic residues" evidence="1">
    <location>
        <begin position="542"/>
        <end position="557"/>
    </location>
</feature>
<feature type="transmembrane region" description="Helical" evidence="2">
    <location>
        <begin position="209"/>
        <end position="230"/>
    </location>
</feature>
<reference evidence="3 4" key="1">
    <citation type="submission" date="2015-12" db="EMBL/GenBank/DDBJ databases">
        <title>The genome of Folsomia candida.</title>
        <authorList>
            <person name="Faddeeva A."/>
            <person name="Derks M.F."/>
            <person name="Anvar Y."/>
            <person name="Smit S."/>
            <person name="Van Straalen N."/>
            <person name="Roelofs D."/>
        </authorList>
    </citation>
    <scope>NUCLEOTIDE SEQUENCE [LARGE SCALE GENOMIC DNA]</scope>
    <source>
        <strain evidence="3 4">VU population</strain>
        <tissue evidence="3">Whole body</tissue>
    </source>
</reference>
<name>A0A226E129_FOLCA</name>
<evidence type="ECO:0000313" key="3">
    <source>
        <dbReference type="EMBL" id="OXA50176.1"/>
    </source>
</evidence>
<proteinExistence type="predicted"/>
<keyword evidence="2" id="KW-1133">Transmembrane helix</keyword>
<comment type="caution">
    <text evidence="3">The sequence shown here is derived from an EMBL/GenBank/DDBJ whole genome shotgun (WGS) entry which is preliminary data.</text>
</comment>
<feature type="region of interest" description="Disordered" evidence="1">
    <location>
        <begin position="570"/>
        <end position="613"/>
    </location>
</feature>
<protein>
    <submittedName>
        <fullName evidence="3">Uncharacterized protein</fullName>
    </submittedName>
</protein>
<dbReference type="STRING" id="158441.A0A226E129"/>
<dbReference type="OrthoDB" id="6599193at2759"/>
<dbReference type="EMBL" id="LNIX01000009">
    <property type="protein sequence ID" value="OXA50176.1"/>
    <property type="molecule type" value="Genomic_DNA"/>
</dbReference>
<dbReference type="Proteomes" id="UP000198287">
    <property type="component" value="Unassembled WGS sequence"/>
</dbReference>